<feature type="signal peptide" evidence="1">
    <location>
        <begin position="1"/>
        <end position="29"/>
    </location>
</feature>
<accession>A0A7K1V6V1</accession>
<name>A0A7K1V6V1_9NOCA</name>
<evidence type="ECO:0000313" key="3">
    <source>
        <dbReference type="Proteomes" id="UP000466794"/>
    </source>
</evidence>
<evidence type="ECO:0000313" key="2">
    <source>
        <dbReference type="EMBL" id="MVU82364.1"/>
    </source>
</evidence>
<comment type="caution">
    <text evidence="2">The sequence shown here is derived from an EMBL/GenBank/DDBJ whole genome shotgun (WGS) entry which is preliminary data.</text>
</comment>
<sequence>MRITKLVTFAMSIGSVASLTVLGGGSAAAGTPFDWPTACTGGTLTIYRYPASGSAGAGTSVYGDLGTCDGIRYPSVDLKYPVIPTDPGPQPISSGTISLHDPLSSDTAADPYQNSNDVSGVWVESPVGVPTSTTLTVGRPGTTQFGLTIESTVITDPGSAWGGLGKIRVDRAVIF</sequence>
<keyword evidence="1" id="KW-0732">Signal</keyword>
<reference evidence="2 3" key="1">
    <citation type="submission" date="2019-12" db="EMBL/GenBank/DDBJ databases">
        <title>Nocardia sp. nov. ET3-3 isolated from soil.</title>
        <authorList>
            <person name="Kanchanasin P."/>
            <person name="Tanasupawat S."/>
            <person name="Yuki M."/>
            <person name="Kudo T."/>
        </authorList>
    </citation>
    <scope>NUCLEOTIDE SEQUENCE [LARGE SCALE GENOMIC DNA]</scope>
    <source>
        <strain evidence="2 3">ET3-3</strain>
    </source>
</reference>
<evidence type="ECO:0008006" key="4">
    <source>
        <dbReference type="Google" id="ProtNLM"/>
    </source>
</evidence>
<dbReference type="RefSeq" id="WP_157391982.1">
    <property type="nucleotide sequence ID" value="NZ_WRPP01000009.1"/>
</dbReference>
<evidence type="ECO:0000256" key="1">
    <source>
        <dbReference type="SAM" id="SignalP"/>
    </source>
</evidence>
<dbReference type="Proteomes" id="UP000466794">
    <property type="component" value="Unassembled WGS sequence"/>
</dbReference>
<keyword evidence="3" id="KW-1185">Reference proteome</keyword>
<gene>
    <name evidence="2" type="ORF">GPX89_34680</name>
</gene>
<proteinExistence type="predicted"/>
<dbReference type="EMBL" id="WRPP01000009">
    <property type="protein sequence ID" value="MVU82364.1"/>
    <property type="molecule type" value="Genomic_DNA"/>
</dbReference>
<protein>
    <recommendedName>
        <fullName evidence="4">Secreted protein</fullName>
    </recommendedName>
</protein>
<organism evidence="2 3">
    <name type="scientific">Nocardia terrae</name>
    <dbReference type="NCBI Taxonomy" id="2675851"/>
    <lineage>
        <taxon>Bacteria</taxon>
        <taxon>Bacillati</taxon>
        <taxon>Actinomycetota</taxon>
        <taxon>Actinomycetes</taxon>
        <taxon>Mycobacteriales</taxon>
        <taxon>Nocardiaceae</taxon>
        <taxon>Nocardia</taxon>
    </lineage>
</organism>
<feature type="chain" id="PRO_5029566638" description="Secreted protein" evidence="1">
    <location>
        <begin position="30"/>
        <end position="175"/>
    </location>
</feature>
<dbReference type="AlphaFoldDB" id="A0A7K1V6V1"/>